<name>E3LGC2_CAERE</name>
<reference evidence="1" key="1">
    <citation type="submission" date="2007-07" db="EMBL/GenBank/DDBJ databases">
        <title>PCAP assembly of the Caenorhabditis remanei genome.</title>
        <authorList>
            <consortium name="The Caenorhabditis remanei Sequencing Consortium"/>
            <person name="Wilson R.K."/>
        </authorList>
    </citation>
    <scope>NUCLEOTIDE SEQUENCE [LARGE SCALE GENOMIC DNA]</scope>
    <source>
        <strain evidence="1">PB4641</strain>
    </source>
</reference>
<dbReference type="Proteomes" id="UP000008281">
    <property type="component" value="Unassembled WGS sequence"/>
</dbReference>
<protein>
    <submittedName>
        <fullName evidence="1">Uncharacterized protein</fullName>
    </submittedName>
</protein>
<evidence type="ECO:0000313" key="1">
    <source>
        <dbReference type="EMBL" id="EFO86000.1"/>
    </source>
</evidence>
<proteinExistence type="predicted"/>
<accession>E3LGC2</accession>
<dbReference type="EMBL" id="DS268408">
    <property type="protein sequence ID" value="EFO86000.1"/>
    <property type="molecule type" value="Genomic_DNA"/>
</dbReference>
<dbReference type="OMA" id="HNERTIQ"/>
<dbReference type="AlphaFoldDB" id="E3LGC2"/>
<evidence type="ECO:0000313" key="2">
    <source>
        <dbReference type="Proteomes" id="UP000008281"/>
    </source>
</evidence>
<dbReference type="HOGENOM" id="CLU_079161_0_0_1"/>
<organism evidence="2">
    <name type="scientific">Caenorhabditis remanei</name>
    <name type="common">Caenorhabditis vulgaris</name>
    <dbReference type="NCBI Taxonomy" id="31234"/>
    <lineage>
        <taxon>Eukaryota</taxon>
        <taxon>Metazoa</taxon>
        <taxon>Ecdysozoa</taxon>
        <taxon>Nematoda</taxon>
        <taxon>Chromadorea</taxon>
        <taxon>Rhabditida</taxon>
        <taxon>Rhabditina</taxon>
        <taxon>Rhabditomorpha</taxon>
        <taxon>Rhabditoidea</taxon>
        <taxon>Rhabditidae</taxon>
        <taxon>Peloderinae</taxon>
        <taxon>Caenorhabditis</taxon>
    </lineage>
</organism>
<sequence>MSKIIDRPSPKNLVFDKRKLKYLLNDLWKFPFSPLYFCLKHFANYSTIFTFTSNIVFWHTFPLICFLTSFLYSAEKRDAFLVIIFHAFSLVMNMLASWHNERTIQKIKHMQFGLFGMVLMSWCLILAIITKDIEKYWKVSQVVYYISSYLMIVFLLIFASYHTEYHVKLDDEKSPFVERNLFILGVGIAHIIVAFAIFMTQVYWLECLIILFASFIYSIDLYWVSTIDAYTIQKHYHYEWQFDPREDIYYNAIITCKRLWKDYETIEWSLV</sequence>
<dbReference type="RefSeq" id="XP_003117134.2">
    <property type="nucleotide sequence ID" value="XM_003117086.2"/>
</dbReference>
<gene>
    <name evidence="1" type="ORF">CRE_01924</name>
</gene>
<keyword evidence="2" id="KW-1185">Reference proteome</keyword>
<dbReference type="CTD" id="9821755"/>
<dbReference type="GeneID" id="9821755"/>
<dbReference type="OrthoDB" id="10404509at2759"/>
<dbReference type="KEGG" id="crq:GCK72_004911"/>
<dbReference type="eggNOG" id="ENOG502TIYY">
    <property type="taxonomic scope" value="Eukaryota"/>
</dbReference>